<reference evidence="1 2" key="1">
    <citation type="journal article" date="2023" name="Arcadia Sci">
        <title>De novo assembly of a long-read Amblyomma americanum tick genome.</title>
        <authorList>
            <person name="Chou S."/>
            <person name="Poskanzer K.E."/>
            <person name="Rollins M."/>
            <person name="Thuy-Boun P.S."/>
        </authorList>
    </citation>
    <scope>NUCLEOTIDE SEQUENCE [LARGE SCALE GENOMIC DNA]</scope>
    <source>
        <strain evidence="1">F_SG_1</strain>
        <tissue evidence="1">Salivary glands</tissue>
    </source>
</reference>
<name>A0AAQ4DGZ5_AMBAM</name>
<organism evidence="1 2">
    <name type="scientific">Amblyomma americanum</name>
    <name type="common">Lone star tick</name>
    <dbReference type="NCBI Taxonomy" id="6943"/>
    <lineage>
        <taxon>Eukaryota</taxon>
        <taxon>Metazoa</taxon>
        <taxon>Ecdysozoa</taxon>
        <taxon>Arthropoda</taxon>
        <taxon>Chelicerata</taxon>
        <taxon>Arachnida</taxon>
        <taxon>Acari</taxon>
        <taxon>Parasitiformes</taxon>
        <taxon>Ixodida</taxon>
        <taxon>Ixodoidea</taxon>
        <taxon>Ixodidae</taxon>
        <taxon>Amblyomminae</taxon>
        <taxon>Amblyomma</taxon>
    </lineage>
</organism>
<protein>
    <submittedName>
        <fullName evidence="1">Uncharacterized protein</fullName>
    </submittedName>
</protein>
<gene>
    <name evidence="1" type="ORF">V5799_026998</name>
</gene>
<proteinExistence type="predicted"/>
<comment type="caution">
    <text evidence="1">The sequence shown here is derived from an EMBL/GenBank/DDBJ whole genome shotgun (WGS) entry which is preliminary data.</text>
</comment>
<sequence length="68" mass="7373">MKSPTVITVSFILSIGDVIPGNGHFHIVHDRHKLEVKLKSGVTPPGRNGWQRIGPFQSVEACPIGTDV</sequence>
<dbReference type="EMBL" id="JARKHS020030800">
    <property type="protein sequence ID" value="KAK8761735.1"/>
    <property type="molecule type" value="Genomic_DNA"/>
</dbReference>
<dbReference type="AlphaFoldDB" id="A0AAQ4DGZ5"/>
<dbReference type="Proteomes" id="UP001321473">
    <property type="component" value="Unassembled WGS sequence"/>
</dbReference>
<evidence type="ECO:0000313" key="2">
    <source>
        <dbReference type="Proteomes" id="UP001321473"/>
    </source>
</evidence>
<keyword evidence="2" id="KW-1185">Reference proteome</keyword>
<accession>A0AAQ4DGZ5</accession>
<evidence type="ECO:0000313" key="1">
    <source>
        <dbReference type="EMBL" id="KAK8761735.1"/>
    </source>
</evidence>